<organism evidence="1 2">
    <name type="scientific">Vibrio genomosp. F10 str. ZF-129</name>
    <dbReference type="NCBI Taxonomy" id="1187848"/>
    <lineage>
        <taxon>Bacteria</taxon>
        <taxon>Pseudomonadati</taxon>
        <taxon>Pseudomonadota</taxon>
        <taxon>Gammaproteobacteria</taxon>
        <taxon>Vibrionales</taxon>
        <taxon>Vibrionaceae</taxon>
        <taxon>Vibrio</taxon>
    </lineage>
</organism>
<name>A0A1E5BKD6_9VIBR</name>
<gene>
    <name evidence="1" type="ORF">A1QO_02830</name>
</gene>
<dbReference type="EMBL" id="AJYQ02000002">
    <property type="protein sequence ID" value="OEE38331.1"/>
    <property type="molecule type" value="Genomic_DNA"/>
</dbReference>
<sequence>MAEIFKVGSTEVRLELDTWNKHGRLKFMVSILCVDSPFSDYDSLRFKPSLEETKEVIDWIIENEGKEALKGYTVQQIQFLCDGINKLVEQYI</sequence>
<proteinExistence type="predicted"/>
<evidence type="ECO:0000313" key="2">
    <source>
        <dbReference type="Proteomes" id="UP000094741"/>
    </source>
</evidence>
<protein>
    <submittedName>
        <fullName evidence="1">Uncharacterized protein</fullName>
    </submittedName>
</protein>
<accession>A0A1E5BKD6</accession>
<dbReference type="Proteomes" id="UP000094741">
    <property type="component" value="Unassembled WGS sequence"/>
</dbReference>
<dbReference type="RefSeq" id="WP_017041332.1">
    <property type="nucleotide sequence ID" value="NZ_AJYQ02000002.1"/>
</dbReference>
<reference evidence="1 2" key="1">
    <citation type="journal article" date="2012" name="Science">
        <title>Ecological populations of bacteria act as socially cohesive units of antibiotic production and resistance.</title>
        <authorList>
            <person name="Cordero O.X."/>
            <person name="Wildschutte H."/>
            <person name="Kirkup B."/>
            <person name="Proehl S."/>
            <person name="Ngo L."/>
            <person name="Hussain F."/>
            <person name="Le Roux F."/>
            <person name="Mincer T."/>
            <person name="Polz M.F."/>
        </authorList>
    </citation>
    <scope>NUCLEOTIDE SEQUENCE [LARGE SCALE GENOMIC DNA]</scope>
    <source>
        <strain evidence="1 2">ZF-129</strain>
    </source>
</reference>
<comment type="caution">
    <text evidence="1">The sequence shown here is derived from an EMBL/GenBank/DDBJ whole genome shotgun (WGS) entry which is preliminary data.</text>
</comment>
<dbReference type="AlphaFoldDB" id="A0A1E5BKD6"/>
<evidence type="ECO:0000313" key="1">
    <source>
        <dbReference type="EMBL" id="OEE38331.1"/>
    </source>
</evidence>